<proteinExistence type="predicted"/>
<organism evidence="2 3">
    <name type="scientific">Penicillium thymicola</name>
    <dbReference type="NCBI Taxonomy" id="293382"/>
    <lineage>
        <taxon>Eukaryota</taxon>
        <taxon>Fungi</taxon>
        <taxon>Dikarya</taxon>
        <taxon>Ascomycota</taxon>
        <taxon>Pezizomycotina</taxon>
        <taxon>Eurotiomycetes</taxon>
        <taxon>Eurotiomycetidae</taxon>
        <taxon>Eurotiales</taxon>
        <taxon>Aspergillaceae</taxon>
        <taxon>Penicillium</taxon>
    </lineage>
</organism>
<name>A0AAI9T8S6_PENTH</name>
<reference evidence="2" key="2">
    <citation type="journal article" date="2016" name="Fungal Biol.">
        <title>Ochratoxin A production by Penicillium thymicola.</title>
        <authorList>
            <person name="Nguyen H.D.T."/>
            <person name="McMullin D.R."/>
            <person name="Ponomareva E."/>
            <person name="Riley R."/>
            <person name="Pomraning K.R."/>
            <person name="Baker S.E."/>
            <person name="Seifert K.A."/>
        </authorList>
    </citation>
    <scope>NUCLEOTIDE SEQUENCE</scope>
    <source>
        <strain evidence="2">DAOM 180753</strain>
    </source>
</reference>
<dbReference type="AlphaFoldDB" id="A0AAI9T8S6"/>
<feature type="chain" id="PRO_5042608796" description="Secreted protein" evidence="1">
    <location>
        <begin position="24"/>
        <end position="73"/>
    </location>
</feature>
<evidence type="ECO:0000256" key="1">
    <source>
        <dbReference type="SAM" id="SignalP"/>
    </source>
</evidence>
<evidence type="ECO:0000313" key="3">
    <source>
        <dbReference type="Proteomes" id="UP001227192"/>
    </source>
</evidence>
<keyword evidence="3" id="KW-1185">Reference proteome</keyword>
<dbReference type="Proteomes" id="UP001227192">
    <property type="component" value="Unassembled WGS sequence"/>
</dbReference>
<accession>A0AAI9T8S6</accession>
<dbReference type="EMBL" id="LACB01000563">
    <property type="protein sequence ID" value="KAJ9482406.1"/>
    <property type="molecule type" value="Genomic_DNA"/>
</dbReference>
<protein>
    <recommendedName>
        <fullName evidence="4">Secreted protein</fullName>
    </recommendedName>
</protein>
<sequence>MLFILFLSLKLVRFFFLITSTDSTAIHPYLLSTRLNSPPLATMPPPIIFKQVPMTWEDWQIAVHRSGNTQHPN</sequence>
<reference evidence="2" key="1">
    <citation type="submission" date="2015-06" db="EMBL/GenBank/DDBJ databases">
        <authorList>
            <person name="Nguyen H."/>
        </authorList>
    </citation>
    <scope>NUCLEOTIDE SEQUENCE</scope>
    <source>
        <strain evidence="2">DAOM 180753</strain>
    </source>
</reference>
<evidence type="ECO:0000313" key="2">
    <source>
        <dbReference type="EMBL" id="KAJ9482406.1"/>
    </source>
</evidence>
<comment type="caution">
    <text evidence="2">The sequence shown here is derived from an EMBL/GenBank/DDBJ whole genome shotgun (WGS) entry which is preliminary data.</text>
</comment>
<gene>
    <name evidence="2" type="ORF">VN97_g11021</name>
</gene>
<feature type="signal peptide" evidence="1">
    <location>
        <begin position="1"/>
        <end position="23"/>
    </location>
</feature>
<evidence type="ECO:0008006" key="4">
    <source>
        <dbReference type="Google" id="ProtNLM"/>
    </source>
</evidence>
<keyword evidence="1" id="KW-0732">Signal</keyword>